<organism evidence="1">
    <name type="scientific">Anguilla anguilla</name>
    <name type="common">European freshwater eel</name>
    <name type="synonym">Muraena anguilla</name>
    <dbReference type="NCBI Taxonomy" id="7936"/>
    <lineage>
        <taxon>Eukaryota</taxon>
        <taxon>Metazoa</taxon>
        <taxon>Chordata</taxon>
        <taxon>Craniata</taxon>
        <taxon>Vertebrata</taxon>
        <taxon>Euteleostomi</taxon>
        <taxon>Actinopterygii</taxon>
        <taxon>Neopterygii</taxon>
        <taxon>Teleostei</taxon>
        <taxon>Anguilliformes</taxon>
        <taxon>Anguillidae</taxon>
        <taxon>Anguilla</taxon>
    </lineage>
</organism>
<name>A0A0E9VZI8_ANGAN</name>
<proteinExistence type="predicted"/>
<accession>A0A0E9VZI8</accession>
<reference evidence="1" key="2">
    <citation type="journal article" date="2015" name="Fish Shellfish Immunol.">
        <title>Early steps in the European eel (Anguilla anguilla)-Vibrio vulnificus interaction in the gills: Role of the RtxA13 toxin.</title>
        <authorList>
            <person name="Callol A."/>
            <person name="Pajuelo D."/>
            <person name="Ebbesson L."/>
            <person name="Teles M."/>
            <person name="MacKenzie S."/>
            <person name="Amaro C."/>
        </authorList>
    </citation>
    <scope>NUCLEOTIDE SEQUENCE</scope>
</reference>
<reference evidence="1" key="1">
    <citation type="submission" date="2014-11" db="EMBL/GenBank/DDBJ databases">
        <authorList>
            <person name="Amaro Gonzalez C."/>
        </authorList>
    </citation>
    <scope>NUCLEOTIDE SEQUENCE</scope>
</reference>
<dbReference type="AlphaFoldDB" id="A0A0E9VZI8"/>
<dbReference type="EMBL" id="GBXM01025070">
    <property type="protein sequence ID" value="JAH83507.1"/>
    <property type="molecule type" value="Transcribed_RNA"/>
</dbReference>
<evidence type="ECO:0000313" key="1">
    <source>
        <dbReference type="EMBL" id="JAH83507.1"/>
    </source>
</evidence>
<protein>
    <submittedName>
        <fullName evidence="1">Uncharacterized protein</fullName>
    </submittedName>
</protein>
<sequence>MERQKNNLSGMCFLSYFSKI</sequence>